<organism evidence="16 17">
    <name type="scientific">Dichanthelium oligosanthes</name>
    <dbReference type="NCBI Taxonomy" id="888268"/>
    <lineage>
        <taxon>Eukaryota</taxon>
        <taxon>Viridiplantae</taxon>
        <taxon>Streptophyta</taxon>
        <taxon>Embryophyta</taxon>
        <taxon>Tracheophyta</taxon>
        <taxon>Spermatophyta</taxon>
        <taxon>Magnoliopsida</taxon>
        <taxon>Liliopsida</taxon>
        <taxon>Poales</taxon>
        <taxon>Poaceae</taxon>
        <taxon>PACMAD clade</taxon>
        <taxon>Panicoideae</taxon>
        <taxon>Panicodae</taxon>
        <taxon>Paniceae</taxon>
        <taxon>Dichantheliinae</taxon>
        <taxon>Dichanthelium</taxon>
    </lineage>
</organism>
<dbReference type="EMBL" id="LWDX02017357">
    <property type="protein sequence ID" value="OEL33841.1"/>
    <property type="molecule type" value="Genomic_DNA"/>
</dbReference>
<dbReference type="GO" id="GO:0005576">
    <property type="term" value="C:extracellular region"/>
    <property type="evidence" value="ECO:0007669"/>
    <property type="project" value="UniProtKB-SubCell"/>
</dbReference>
<dbReference type="PRINTS" id="PR00461">
    <property type="entry name" value="PLPEROXIDASE"/>
</dbReference>
<dbReference type="PROSITE" id="PS50873">
    <property type="entry name" value="PEROXIDASE_4"/>
    <property type="match status" value="1"/>
</dbReference>
<dbReference type="InterPro" id="IPR000823">
    <property type="entry name" value="Peroxidase_pln"/>
</dbReference>
<dbReference type="GO" id="GO:0140825">
    <property type="term" value="F:lactoperoxidase activity"/>
    <property type="evidence" value="ECO:0007669"/>
    <property type="project" value="UniProtKB-EC"/>
</dbReference>
<dbReference type="AlphaFoldDB" id="A0A1E5W8U7"/>
<keyword evidence="12" id="KW-0376">Hydrogen peroxide</keyword>
<feature type="domain" description="Plant heme peroxidase family profile" evidence="15">
    <location>
        <begin position="10"/>
        <end position="217"/>
    </location>
</feature>
<keyword evidence="9 13" id="KW-0408">Iron</keyword>
<comment type="caution">
    <text evidence="16">The sequence shown here is derived from an EMBL/GenBank/DDBJ whole genome shotgun (WGS) entry which is preliminary data.</text>
</comment>
<evidence type="ECO:0000256" key="7">
    <source>
        <dbReference type="ARBA" id="ARBA00022837"/>
    </source>
</evidence>
<evidence type="ECO:0000256" key="6">
    <source>
        <dbReference type="ARBA" id="ARBA00022723"/>
    </source>
</evidence>
<gene>
    <name evidence="16" type="ORF">BAE44_0005140</name>
</gene>
<evidence type="ECO:0000256" key="10">
    <source>
        <dbReference type="ARBA" id="ARBA00023157"/>
    </source>
</evidence>
<dbReference type="GO" id="GO:0046872">
    <property type="term" value="F:metal ion binding"/>
    <property type="evidence" value="ECO:0007669"/>
    <property type="project" value="UniProtKB-KW"/>
</dbReference>
<evidence type="ECO:0000256" key="4">
    <source>
        <dbReference type="ARBA" id="ARBA00022559"/>
    </source>
</evidence>
<comment type="similarity">
    <text evidence="3">Belongs to the peroxidase family. Ascorbate peroxidase subfamily.</text>
</comment>
<dbReference type="Gene3D" id="1.10.520.10">
    <property type="match status" value="1"/>
</dbReference>
<feature type="binding site" evidence="13">
    <location>
        <position position="93"/>
    </location>
    <ligand>
        <name>Ca(2+)</name>
        <dbReference type="ChEBI" id="CHEBI:29108"/>
        <label>2</label>
    </ligand>
</feature>
<dbReference type="InterPro" id="IPR002016">
    <property type="entry name" value="Haem_peroxidase"/>
</dbReference>
<keyword evidence="17" id="KW-1185">Reference proteome</keyword>
<feature type="binding site" evidence="13">
    <location>
        <position position="140"/>
    </location>
    <ligand>
        <name>Ca(2+)</name>
        <dbReference type="ChEBI" id="CHEBI:29108"/>
        <label>2</label>
    </ligand>
</feature>
<comment type="cofactor">
    <cofactor evidence="13">
        <name>Ca(2+)</name>
        <dbReference type="ChEBI" id="CHEBI:29108"/>
    </cofactor>
    <text evidence="13">Binds 2 calcium ions per subunit.</text>
</comment>
<dbReference type="PRINTS" id="PR00458">
    <property type="entry name" value="PEROXIDASE"/>
</dbReference>
<dbReference type="FunFam" id="1.10.420.10:FF:000001">
    <property type="entry name" value="Peroxidase"/>
    <property type="match status" value="1"/>
</dbReference>
<feature type="disulfide bond" evidence="14">
    <location>
        <begin position="99"/>
        <end position="124"/>
    </location>
</feature>
<feature type="binding site" description="axial binding residue" evidence="13">
    <location>
        <position position="92"/>
    </location>
    <ligand>
        <name>heme b</name>
        <dbReference type="ChEBI" id="CHEBI:60344"/>
    </ligand>
    <ligandPart>
        <name>Fe</name>
        <dbReference type="ChEBI" id="CHEBI:18248"/>
    </ligandPart>
</feature>
<keyword evidence="7 13" id="KW-0106">Calcium</keyword>
<protein>
    <submittedName>
        <fullName evidence="16">Peroxidase</fullName>
    </submittedName>
</protein>
<dbReference type="InterPro" id="IPR019793">
    <property type="entry name" value="Peroxidases_heam-ligand_BS"/>
</dbReference>
<dbReference type="GO" id="GO:0042744">
    <property type="term" value="P:hydrogen peroxide catabolic process"/>
    <property type="evidence" value="ECO:0007669"/>
    <property type="project" value="UniProtKB-KW"/>
</dbReference>
<dbReference type="SUPFAM" id="SSF48113">
    <property type="entry name" value="Heme-dependent peroxidases"/>
    <property type="match status" value="1"/>
</dbReference>
<comment type="catalytic activity">
    <reaction evidence="1">
        <text>2 a phenolic donor + H2O2 = 2 a phenolic radical donor + 2 H2O</text>
        <dbReference type="Rhea" id="RHEA:56136"/>
        <dbReference type="ChEBI" id="CHEBI:15377"/>
        <dbReference type="ChEBI" id="CHEBI:16240"/>
        <dbReference type="ChEBI" id="CHEBI:139520"/>
        <dbReference type="ChEBI" id="CHEBI:139521"/>
        <dbReference type="EC" id="1.11.1.7"/>
    </reaction>
</comment>
<keyword evidence="5" id="KW-0349">Heme</keyword>
<comment type="subcellular location">
    <subcellularLocation>
        <location evidence="2">Secreted</location>
    </subcellularLocation>
</comment>
<keyword evidence="6 13" id="KW-0479">Metal-binding</keyword>
<dbReference type="GO" id="GO:0006979">
    <property type="term" value="P:response to oxidative stress"/>
    <property type="evidence" value="ECO:0007669"/>
    <property type="project" value="InterPro"/>
</dbReference>
<sequence length="218" mass="22712">GRSNARTFKVETACPGTVSYADILALAARDSVNLLGGPSWAVPLGRCDAMFSNATGATTDLSGPGSDLDRLVAGFTAKGLTSHDLAALSGAHTVGMARCLSFRMRVYCDDDISPVFASQMWQVCPSSGGDTAVAPLNSVTPAEFNNGYYRGLVAGAGLLHSDHELFNNEPLDTLVRLYSANGAAFASDFAASMVRLGNISPLTGATGEVRLNCRKVNS</sequence>
<evidence type="ECO:0000259" key="15">
    <source>
        <dbReference type="PROSITE" id="PS50873"/>
    </source>
</evidence>
<dbReference type="OrthoDB" id="2113341at2759"/>
<name>A0A1E5W8U7_9POAL</name>
<proteinExistence type="inferred from homology"/>
<keyword evidence="4 16" id="KW-0575">Peroxidase</keyword>
<evidence type="ECO:0000313" key="17">
    <source>
        <dbReference type="Proteomes" id="UP000095767"/>
    </source>
</evidence>
<dbReference type="PROSITE" id="PS00435">
    <property type="entry name" value="PEROXIDASE_1"/>
    <property type="match status" value="1"/>
</dbReference>
<dbReference type="PANTHER" id="PTHR31388:SF220">
    <property type="entry name" value="PEROXIDASE"/>
    <property type="match status" value="1"/>
</dbReference>
<evidence type="ECO:0000256" key="8">
    <source>
        <dbReference type="ARBA" id="ARBA00023002"/>
    </source>
</evidence>
<evidence type="ECO:0000256" key="3">
    <source>
        <dbReference type="ARBA" id="ARBA00006873"/>
    </source>
</evidence>
<dbReference type="GO" id="GO:0020037">
    <property type="term" value="F:heme binding"/>
    <property type="evidence" value="ECO:0007669"/>
    <property type="project" value="InterPro"/>
</dbReference>
<evidence type="ECO:0000256" key="5">
    <source>
        <dbReference type="ARBA" id="ARBA00022617"/>
    </source>
</evidence>
<keyword evidence="11" id="KW-0873">Pyrrolidone carboxylic acid</keyword>
<evidence type="ECO:0000256" key="12">
    <source>
        <dbReference type="ARBA" id="ARBA00023324"/>
    </source>
</evidence>
<evidence type="ECO:0000256" key="11">
    <source>
        <dbReference type="ARBA" id="ARBA00023283"/>
    </source>
</evidence>
<dbReference type="STRING" id="888268.A0A1E5W8U7"/>
<comment type="cofactor">
    <cofactor evidence="13">
        <name>heme b</name>
        <dbReference type="ChEBI" id="CHEBI:60344"/>
    </cofactor>
    <text evidence="13">Binds 1 heme b (iron(II)-protoporphyrin IX) group per subunit.</text>
</comment>
<feature type="non-terminal residue" evidence="16">
    <location>
        <position position="1"/>
    </location>
</feature>
<dbReference type="Pfam" id="PF00141">
    <property type="entry name" value="peroxidase"/>
    <property type="match status" value="1"/>
</dbReference>
<dbReference type="InterPro" id="IPR010255">
    <property type="entry name" value="Haem_peroxidase_sf"/>
</dbReference>
<dbReference type="Gene3D" id="1.10.420.10">
    <property type="entry name" value="Peroxidase, domain 2"/>
    <property type="match status" value="1"/>
</dbReference>
<dbReference type="Proteomes" id="UP000095767">
    <property type="component" value="Unassembled WGS sequence"/>
</dbReference>
<accession>A0A1E5W8U7</accession>
<keyword evidence="8" id="KW-0560">Oxidoreductase</keyword>
<reference evidence="16 17" key="1">
    <citation type="submission" date="2016-09" db="EMBL/GenBank/DDBJ databases">
        <title>The draft genome of Dichanthelium oligosanthes: A C3 panicoid grass species.</title>
        <authorList>
            <person name="Studer A.J."/>
            <person name="Schnable J.C."/>
            <person name="Brutnell T.P."/>
        </authorList>
    </citation>
    <scope>NUCLEOTIDE SEQUENCE [LARGE SCALE GENOMIC DNA]</scope>
    <source>
        <strain evidence="17">cv. Kellogg 1175</strain>
        <tissue evidence="16">Leaf</tissue>
    </source>
</reference>
<evidence type="ECO:0000256" key="14">
    <source>
        <dbReference type="PIRSR" id="PIRSR600823-5"/>
    </source>
</evidence>
<evidence type="ECO:0000256" key="1">
    <source>
        <dbReference type="ARBA" id="ARBA00000189"/>
    </source>
</evidence>
<evidence type="ECO:0000256" key="13">
    <source>
        <dbReference type="PIRSR" id="PIRSR600823-3"/>
    </source>
</evidence>
<evidence type="ECO:0000256" key="9">
    <source>
        <dbReference type="ARBA" id="ARBA00023004"/>
    </source>
</evidence>
<evidence type="ECO:0000313" key="16">
    <source>
        <dbReference type="EMBL" id="OEL33841.1"/>
    </source>
</evidence>
<keyword evidence="10 14" id="KW-1015">Disulfide bond</keyword>
<dbReference type="PANTHER" id="PTHR31388">
    <property type="entry name" value="PEROXIDASE 72-RELATED"/>
    <property type="match status" value="1"/>
</dbReference>
<evidence type="ECO:0000256" key="2">
    <source>
        <dbReference type="ARBA" id="ARBA00004613"/>
    </source>
</evidence>